<accession>A0ABU5Z8S8</accession>
<dbReference type="Gene3D" id="3.90.770.10">
    <property type="entry name" value="3-hydroxy-3-methylglutaryl-coenzyme A Reductase, Chain A, domain 2"/>
    <property type="match status" value="2"/>
</dbReference>
<dbReference type="InterPro" id="IPR023074">
    <property type="entry name" value="HMG_CoA_Rdtase_cat_sf"/>
</dbReference>
<comment type="catalytic activity">
    <reaction evidence="3">
        <text>(R)-mevalonate + 2 NAD(+) + CoA = (3S)-3-hydroxy-3-methylglutaryl-CoA + 2 NADH + 2 H(+)</text>
        <dbReference type="Rhea" id="RHEA:14833"/>
        <dbReference type="ChEBI" id="CHEBI:15378"/>
        <dbReference type="ChEBI" id="CHEBI:36464"/>
        <dbReference type="ChEBI" id="CHEBI:43074"/>
        <dbReference type="ChEBI" id="CHEBI:57287"/>
        <dbReference type="ChEBI" id="CHEBI:57540"/>
        <dbReference type="ChEBI" id="CHEBI:57945"/>
        <dbReference type="EC" id="1.1.1.88"/>
    </reaction>
</comment>
<evidence type="ECO:0000256" key="1">
    <source>
        <dbReference type="ARBA" id="ARBA00007661"/>
    </source>
</evidence>
<dbReference type="PANTHER" id="PTHR10572:SF24">
    <property type="entry name" value="3-HYDROXY-3-METHYLGLUTARYL-COENZYME A REDUCTASE"/>
    <property type="match status" value="1"/>
</dbReference>
<evidence type="ECO:0000256" key="2">
    <source>
        <dbReference type="ARBA" id="ARBA00023002"/>
    </source>
</evidence>
<evidence type="ECO:0000313" key="5">
    <source>
        <dbReference type="Proteomes" id="UP001311730"/>
    </source>
</evidence>
<dbReference type="InterPro" id="IPR004553">
    <property type="entry name" value="HMG_CoA_Rdtase_bac-typ"/>
</dbReference>
<dbReference type="SUPFAM" id="SSF55035">
    <property type="entry name" value="NAD-binding domain of HMG-CoA reductase"/>
    <property type="match status" value="1"/>
</dbReference>
<dbReference type="PROSITE" id="PS50065">
    <property type="entry name" value="HMG_COA_REDUCTASE_4"/>
    <property type="match status" value="1"/>
</dbReference>
<dbReference type="InterPro" id="IPR002202">
    <property type="entry name" value="HMG_CoA_Rdtase"/>
</dbReference>
<sequence>MNTNMVKGFSKLTKEEKRQWICQTYLNKEASADQVFTTYDLADSNLQKLHDDFIENAIGNYVLPFAVAPNFLIDGRNYTVPMVVEESSVVAAVSKAAKFWSEHGGFHCQVRSMEKVGHIHLFFDGNKQELFQFFNQIDPLLYEETSALTENMRKRGGGISSIMLKDMTDSLEHYYQVFVTFLTGDAMGANFINSCLEQMTQTIEREALTHITQGNLEVLMSILSNYTPQCLVRAEVSAPISQMSYNDITGEEFATDFVRAIAVANADVYRAVTHNKGVMNGIDAVVIATGNDFRAVEAAAHAYAAKEGRYKSLTQASLIDGIFHYSIEIPLAIGTVGGLTKLHPMVRTALKILENPSAEALMKIIACVGLAQNFAAVSSLVTHGIQKGHMKMHLVNILNQLGATPEEKQQLITYFKDKTVSHSEVVQAFNQLRGQ</sequence>
<dbReference type="RefSeq" id="WP_323983112.1">
    <property type="nucleotide sequence ID" value="NZ_JAYKBW010000006.1"/>
</dbReference>
<dbReference type="GO" id="GO:0140643">
    <property type="term" value="F:hydroxymethylglutaryl-CoA reductase (NADH) activity"/>
    <property type="evidence" value="ECO:0007669"/>
    <property type="project" value="UniProtKB-EC"/>
</dbReference>
<gene>
    <name evidence="4" type="ORF">VJJ08_05640</name>
</gene>
<dbReference type="PANTHER" id="PTHR10572">
    <property type="entry name" value="3-HYDROXY-3-METHYLGLUTARYL-COENZYME A REDUCTASE"/>
    <property type="match status" value="1"/>
</dbReference>
<dbReference type="EMBL" id="JAYKBW010000006">
    <property type="protein sequence ID" value="MEB3074783.1"/>
    <property type="molecule type" value="Genomic_DNA"/>
</dbReference>
<comment type="caution">
    <text evidence="4">The sequence shown here is derived from an EMBL/GenBank/DDBJ whole genome shotgun (WGS) entry which is preliminary data.</text>
</comment>
<evidence type="ECO:0000313" key="4">
    <source>
        <dbReference type="EMBL" id="MEB3074783.1"/>
    </source>
</evidence>
<dbReference type="Gene3D" id="1.10.8.660">
    <property type="match status" value="1"/>
</dbReference>
<dbReference type="Proteomes" id="UP001311730">
    <property type="component" value="Unassembled WGS sequence"/>
</dbReference>
<organism evidence="4 5">
    <name type="scientific">Capnocytophaga gingivalis</name>
    <dbReference type="NCBI Taxonomy" id="1017"/>
    <lineage>
        <taxon>Bacteria</taxon>
        <taxon>Pseudomonadati</taxon>
        <taxon>Bacteroidota</taxon>
        <taxon>Flavobacteriia</taxon>
        <taxon>Flavobacteriales</taxon>
        <taxon>Flavobacteriaceae</taxon>
        <taxon>Capnocytophaga</taxon>
    </lineage>
</organism>
<protein>
    <recommendedName>
        <fullName evidence="3">3-hydroxy-3-methylglutaryl coenzyme A reductase</fullName>
        <shortName evidence="3">HMG-CoA reductase</shortName>
        <ecNumber evidence="3">1.1.1.88</ecNumber>
    </recommendedName>
</protein>
<dbReference type="EC" id="1.1.1.88" evidence="3"/>
<proteinExistence type="inferred from homology"/>
<name>A0ABU5Z8S8_9FLAO</name>
<comment type="pathway">
    <text evidence="3">Metabolic intermediate metabolism; (R)-mevalonate degradation; (S)-3-hydroxy-3-methylglutaryl-CoA from (R)-mevalonate: step 1/1.</text>
</comment>
<comment type="similarity">
    <text evidence="1 3">Belongs to the HMG-CoA reductase family.</text>
</comment>
<keyword evidence="2 3" id="KW-0560">Oxidoreductase</keyword>
<reference evidence="4 5" key="1">
    <citation type="submission" date="2023-12" db="EMBL/GenBank/DDBJ databases">
        <title>Genomic sequences of Capnocytophaga and Parvimonas strains.</title>
        <authorList>
            <person name="Watt R.M."/>
            <person name="Wang M."/>
            <person name="Yang T."/>
            <person name="Tong W.M."/>
        </authorList>
    </citation>
    <scope>NUCLEOTIDE SEQUENCE [LARGE SCALE GENOMIC DNA]</scope>
    <source>
        <strain evidence="4 5">CCUG 13096</strain>
    </source>
</reference>
<dbReference type="InterPro" id="IPR009029">
    <property type="entry name" value="HMG_CoA_Rdtase_sub-bd_dom_sf"/>
</dbReference>
<dbReference type="NCBIfam" id="TIGR00532">
    <property type="entry name" value="HMG_CoA_R_NAD"/>
    <property type="match status" value="1"/>
</dbReference>
<evidence type="ECO:0000256" key="3">
    <source>
        <dbReference type="RuleBase" id="RU361219"/>
    </source>
</evidence>
<keyword evidence="3" id="KW-0520">NAD</keyword>
<dbReference type="PRINTS" id="PR00071">
    <property type="entry name" value="HMGCOARDTASE"/>
</dbReference>
<dbReference type="CDD" id="cd00644">
    <property type="entry name" value="HMG-CoA_reductase_classII"/>
    <property type="match status" value="1"/>
</dbReference>
<keyword evidence="5" id="KW-1185">Reference proteome</keyword>
<dbReference type="Pfam" id="PF00368">
    <property type="entry name" value="HMG-CoA_red"/>
    <property type="match status" value="1"/>
</dbReference>
<dbReference type="SUPFAM" id="SSF56542">
    <property type="entry name" value="Substrate-binding domain of HMG-CoA reductase"/>
    <property type="match status" value="1"/>
</dbReference>
<dbReference type="InterPro" id="IPR009023">
    <property type="entry name" value="HMG_CoA_Rdtase_NAD(P)-bd_sf"/>
</dbReference>